<dbReference type="AlphaFoldDB" id="A0A544VYW0"/>
<evidence type="ECO:0000313" key="4">
    <source>
        <dbReference type="Proteomes" id="UP000315759"/>
    </source>
</evidence>
<feature type="signal peptide" evidence="2">
    <location>
        <begin position="1"/>
        <end position="23"/>
    </location>
</feature>
<evidence type="ECO:0000256" key="2">
    <source>
        <dbReference type="SAM" id="SignalP"/>
    </source>
</evidence>
<gene>
    <name evidence="3" type="ORF">D8S82_18410</name>
</gene>
<organism evidence="3 4">
    <name type="scientific">Mycolicibacterium hodleri</name>
    <dbReference type="NCBI Taxonomy" id="49897"/>
    <lineage>
        <taxon>Bacteria</taxon>
        <taxon>Bacillati</taxon>
        <taxon>Actinomycetota</taxon>
        <taxon>Actinomycetes</taxon>
        <taxon>Mycobacteriales</taxon>
        <taxon>Mycobacteriaceae</taxon>
        <taxon>Mycolicibacterium</taxon>
    </lineage>
</organism>
<name>A0A544VYW0_9MYCO</name>
<accession>A0A544VYW0</accession>
<sequence length="208" mass="21074">MTPPKAPWIGLAASPLAAVVLLAGCAGQPPVSSPVGLPTPTTTTTTPTTKTAAKPYDYRHLLLQPQDMVLPNAGYSVPQPATLNPSGIPGAEVMLTSNDGTNAVGTTIVLLDEASAAPVELPKAIANLKTVKSSEPPVPVPVGDAGVAVSGVTPDGTKSATALLFRQDRALVRIDFYTTLGAVTPLDTVVDIGQKQAVALRAGLPAAD</sequence>
<feature type="region of interest" description="Disordered" evidence="1">
    <location>
        <begin position="30"/>
        <end position="50"/>
    </location>
</feature>
<evidence type="ECO:0000313" key="3">
    <source>
        <dbReference type="EMBL" id="TQR85172.1"/>
    </source>
</evidence>
<dbReference type="EMBL" id="VIFX01000023">
    <property type="protein sequence ID" value="TQR85172.1"/>
    <property type="molecule type" value="Genomic_DNA"/>
</dbReference>
<keyword evidence="4" id="KW-1185">Reference proteome</keyword>
<evidence type="ECO:0008006" key="5">
    <source>
        <dbReference type="Google" id="ProtNLM"/>
    </source>
</evidence>
<feature type="chain" id="PRO_5038401004" description="Lipoprotein LpqN" evidence="2">
    <location>
        <begin position="24"/>
        <end position="208"/>
    </location>
</feature>
<keyword evidence="2" id="KW-0732">Signal</keyword>
<protein>
    <recommendedName>
        <fullName evidence="5">Lipoprotein LpqN</fullName>
    </recommendedName>
</protein>
<comment type="caution">
    <text evidence="3">The sequence shown here is derived from an EMBL/GenBank/DDBJ whole genome shotgun (WGS) entry which is preliminary data.</text>
</comment>
<dbReference type="PROSITE" id="PS51257">
    <property type="entry name" value="PROKAR_LIPOPROTEIN"/>
    <property type="match status" value="1"/>
</dbReference>
<reference evidence="3 4" key="1">
    <citation type="submission" date="2018-10" db="EMBL/GenBank/DDBJ databases">
        <title>Draft genome of Mycobacterium hodleri strain B.</title>
        <authorList>
            <person name="Amande T.J."/>
            <person name="Mcgenity T.J."/>
        </authorList>
    </citation>
    <scope>NUCLEOTIDE SEQUENCE [LARGE SCALE GENOMIC DNA]</scope>
    <source>
        <strain evidence="3 4">B</strain>
    </source>
</reference>
<evidence type="ECO:0000256" key="1">
    <source>
        <dbReference type="SAM" id="MobiDB-lite"/>
    </source>
</evidence>
<proteinExistence type="predicted"/>
<feature type="compositionally biased region" description="Low complexity" evidence="1">
    <location>
        <begin position="38"/>
        <end position="50"/>
    </location>
</feature>
<dbReference type="RefSeq" id="WP_142553471.1">
    <property type="nucleotide sequence ID" value="NZ_VIFX01000023.1"/>
</dbReference>
<dbReference type="Proteomes" id="UP000315759">
    <property type="component" value="Unassembled WGS sequence"/>
</dbReference>